<protein>
    <submittedName>
        <fullName evidence="3 4">Zinc finger CCCH domain-containing protein 13 isoform X1</fullName>
    </submittedName>
</protein>
<feature type="compositionally biased region" description="Polar residues" evidence="1">
    <location>
        <begin position="234"/>
        <end position="247"/>
    </location>
</feature>
<feature type="compositionally biased region" description="Acidic residues" evidence="1">
    <location>
        <begin position="788"/>
        <end position="801"/>
    </location>
</feature>
<dbReference type="RefSeq" id="XP_036366800.1">
    <property type="nucleotide sequence ID" value="XM_036510907.1"/>
</dbReference>
<dbReference type="PANTHER" id="PTHR13663">
    <property type="entry name" value="SIMILAR TO RIKEN CDNA 6430548M08"/>
    <property type="match status" value="1"/>
</dbReference>
<feature type="compositionally biased region" description="Low complexity" evidence="1">
    <location>
        <begin position="802"/>
        <end position="811"/>
    </location>
</feature>
<evidence type="ECO:0000313" key="4">
    <source>
        <dbReference type="RefSeq" id="XP_036366800.1"/>
    </source>
</evidence>
<dbReference type="PANTHER" id="PTHR13663:SF2">
    <property type="entry name" value="SIMILAR TO RIKEN CDNA 6430548M08"/>
    <property type="match status" value="1"/>
</dbReference>
<feature type="compositionally biased region" description="Basic and acidic residues" evidence="1">
    <location>
        <begin position="150"/>
        <end position="185"/>
    </location>
</feature>
<gene>
    <name evidence="3 4" type="primary">LOC115221199</name>
</gene>
<feature type="compositionally biased region" description="Basic and acidic residues" evidence="1">
    <location>
        <begin position="674"/>
        <end position="697"/>
    </location>
</feature>
<keyword evidence="2" id="KW-1185">Reference proteome</keyword>
<sequence>MDLGFFGKKVPGNPVGAGFGSSFFAGTSNFLNSVTAKKDGIFSDLSNKVDSFIKGEEIPSNVGQPAAFNRNPPRNAPPQHPTAHGQQRPLGFPPIVPGSQPRGITPQQGFPPVLPDPKLARQQGIPTPRIGVPLGLKATPPPTTSLQSKPLDKVDISATRRDLKDPVSERNDVNIPHDEAQRDSLSESSQSRLASGQIKPGQKAGPQSQGQPGQYQQKTGERPTQKSAADRQRTSPSAEQTQRSSPTPAERQKLDRRGQRPGSSQSDRLGQGQKSTPPLTERQQQKSHSERQGQRSSPQPTERHSRSSPPQGQRAKPEPERRLSRSGQELSITERQGVRQGQEPIERFRDQRSGGEPIARRTSRGSQELTERHRSGQDLTDHRGQRISQDSIDRYGPKGQDILDRQRLEALDHTGRPIQRSQDPLDRHQRTTVDPSERHRISDSSDPHKISLGDSRGYSESIDRYSQRTTPAAQTRSGQDTSHRRSERSSPIPAQRRSQRSSPEPLQRRSQRLDQEHDITKSGSTLRSQKSTEFHSQRTIPDGADRHSHRLDRDSLDRYSQRSIDDSSDRYGLRGDREIERYNQRSIEESAARQGQRAAPPLSSRQRSSSDYYDQHSSPEPTDRPRVSRQTQRVADDPERSVLRSPSSEAEYYHSHRPAPPLPDKHTQKVAPEPTRRQSQRTDRESDYYRHRSDHGIAKPTPIPADRHRSAFKPIERPGRRSAPRLGEYSDRESTEHQQRTTASGRLSEPSERILRSPSSEDLEREMDEKRGGKFAPGRRRSSTVDEMLFDDYVEPPEDQAEAQTSEAAETASRRRTLMPMGDLISFDEEDQRRGYSERRHKPTAAKRKTDRRRLSPDSSDGGYGGEAGRHSSIDSSGDEFGGEPYHRSLSMESEQSWDSTYSIESQPDDITLECMEFMKMFVEKIFLLNEEISQTEKAKFGELCQHQPGRIWFARYVNSQRVHNKRVDEQIFFRLVQYFSVVLFECHMAEDYTPAKSLMNMCFTFFYENNVKYGLGPLTEDSTQTIAPILQDAATQTIETKPEYVEPTRFRDVGTVPRTPSVTKPITQDASTMTASVRTKDISITAKLLTHDIAVAADFKLPERPPVAQTIRKMEMSSKSVCHKRNTATSPVRFYEYMKPAVITHEVSVGPSLRTRTFGVGEYYFRTHEIGMQTDRDIPDIIEPSRRLLEETPLMNRLTVAAGRKRKSQSTDEVTKLELDTLVADKHRIEAETNLYKMEKKRIEAQLAYYGVDSQRVEAQKRYHQLKIKKLEREMALRE</sequence>
<feature type="compositionally biased region" description="Basic and acidic residues" evidence="1">
    <location>
        <begin position="369"/>
        <end position="384"/>
    </location>
</feature>
<dbReference type="RefSeq" id="XP_029647218.1">
    <property type="nucleotide sequence ID" value="XM_029791358.2"/>
</dbReference>
<feature type="compositionally biased region" description="Basic and acidic residues" evidence="1">
    <location>
        <begin position="543"/>
        <end position="591"/>
    </location>
</feature>
<feature type="compositionally biased region" description="Polar residues" evidence="1">
    <location>
        <begin position="467"/>
        <end position="480"/>
    </location>
</feature>
<feature type="region of interest" description="Disordered" evidence="1">
    <location>
        <begin position="56"/>
        <end position="901"/>
    </location>
</feature>
<reference evidence="3 4" key="1">
    <citation type="submission" date="2025-08" db="UniProtKB">
        <authorList>
            <consortium name="RefSeq"/>
        </authorList>
    </citation>
    <scope>IDENTIFICATION</scope>
</reference>
<evidence type="ECO:0000313" key="2">
    <source>
        <dbReference type="Proteomes" id="UP000515154"/>
    </source>
</evidence>
<name>A0A6P7T8F6_9MOLL</name>
<dbReference type="Proteomes" id="UP000515154">
    <property type="component" value="Linkage group LG18"/>
</dbReference>
<feature type="compositionally biased region" description="Basic and acidic residues" evidence="1">
    <location>
        <begin position="344"/>
        <end position="353"/>
    </location>
</feature>
<organism evidence="2 3">
    <name type="scientific">Octopus sinensis</name>
    <name type="common">East Asian common octopus</name>
    <dbReference type="NCBI Taxonomy" id="2607531"/>
    <lineage>
        <taxon>Eukaryota</taxon>
        <taxon>Metazoa</taxon>
        <taxon>Spiralia</taxon>
        <taxon>Lophotrochozoa</taxon>
        <taxon>Mollusca</taxon>
        <taxon>Cephalopoda</taxon>
        <taxon>Coleoidea</taxon>
        <taxon>Octopodiformes</taxon>
        <taxon>Octopoda</taxon>
        <taxon>Incirrata</taxon>
        <taxon>Octopodidae</taxon>
        <taxon>Octopus</taxon>
    </lineage>
</organism>
<feature type="compositionally biased region" description="Low complexity" evidence="1">
    <location>
        <begin position="186"/>
        <end position="218"/>
    </location>
</feature>
<dbReference type="AlphaFoldDB" id="A0A6P7T8F6"/>
<feature type="compositionally biased region" description="Polar residues" evidence="1">
    <location>
        <begin position="261"/>
        <end position="282"/>
    </location>
</feature>
<feature type="compositionally biased region" description="Polar residues" evidence="1">
    <location>
        <begin position="891"/>
        <end position="901"/>
    </location>
</feature>
<feature type="compositionally biased region" description="Basic and acidic residues" evidence="1">
    <location>
        <begin position="705"/>
        <end position="719"/>
    </location>
</feature>
<feature type="compositionally biased region" description="Low complexity" evidence="1">
    <location>
        <begin position="603"/>
        <end position="612"/>
    </location>
</feature>
<proteinExistence type="predicted"/>
<feature type="compositionally biased region" description="Basic residues" evidence="1">
    <location>
        <begin position="839"/>
        <end position="852"/>
    </location>
</feature>
<feature type="compositionally biased region" description="Basic and acidic residues" evidence="1">
    <location>
        <begin position="391"/>
        <end position="415"/>
    </location>
</feature>
<evidence type="ECO:0000256" key="1">
    <source>
        <dbReference type="SAM" id="MobiDB-lite"/>
    </source>
</evidence>
<feature type="compositionally biased region" description="Basic and acidic residues" evidence="1">
    <location>
        <begin position="283"/>
        <end position="293"/>
    </location>
</feature>
<dbReference type="InterPro" id="IPR039872">
    <property type="entry name" value="KIAA0513"/>
</dbReference>
<feature type="compositionally biased region" description="Basic and acidic residues" evidence="1">
    <location>
        <begin position="728"/>
        <end position="739"/>
    </location>
</feature>
<dbReference type="KEGG" id="osn:115221199"/>
<feature type="compositionally biased region" description="Polar residues" evidence="1">
    <location>
        <begin position="325"/>
        <end position="334"/>
    </location>
</feature>
<accession>A0A6P7T8F6</accession>
<feature type="compositionally biased region" description="Basic and acidic residues" evidence="1">
    <location>
        <begin position="219"/>
        <end position="233"/>
    </location>
</feature>
<evidence type="ECO:0000313" key="3">
    <source>
        <dbReference type="RefSeq" id="XP_029647218.1"/>
    </source>
</evidence>
<feature type="compositionally biased region" description="Basic and acidic residues" evidence="1">
    <location>
        <begin position="511"/>
        <end position="520"/>
    </location>
</feature>
<feature type="compositionally biased region" description="Basic and acidic residues" evidence="1">
    <location>
        <begin position="423"/>
        <end position="451"/>
    </location>
</feature>